<evidence type="ECO:0000256" key="5">
    <source>
        <dbReference type="ARBA" id="ARBA00022989"/>
    </source>
</evidence>
<evidence type="ECO:0000259" key="8">
    <source>
        <dbReference type="PROSITE" id="PS50850"/>
    </source>
</evidence>
<dbReference type="PANTHER" id="PTHR42718:SF46">
    <property type="entry name" value="BLR6921 PROTEIN"/>
    <property type="match status" value="1"/>
</dbReference>
<dbReference type="InterPro" id="IPR004638">
    <property type="entry name" value="EmrB-like"/>
</dbReference>
<organism evidence="9 10">
    <name type="scientific">Cysteiniphilum litorale</name>
    <dbReference type="NCBI Taxonomy" id="2056700"/>
    <lineage>
        <taxon>Bacteria</taxon>
        <taxon>Pseudomonadati</taxon>
        <taxon>Pseudomonadota</taxon>
        <taxon>Gammaproteobacteria</taxon>
        <taxon>Thiotrichales</taxon>
        <taxon>Fastidiosibacteraceae</taxon>
        <taxon>Cysteiniphilum</taxon>
    </lineage>
</organism>
<keyword evidence="6 7" id="KW-0472">Membrane</keyword>
<dbReference type="GO" id="GO:0022857">
    <property type="term" value="F:transmembrane transporter activity"/>
    <property type="evidence" value="ECO:0007669"/>
    <property type="project" value="InterPro"/>
</dbReference>
<dbReference type="PRINTS" id="PR01036">
    <property type="entry name" value="TCRTETB"/>
</dbReference>
<feature type="transmembrane region" description="Helical" evidence="7">
    <location>
        <begin position="12"/>
        <end position="35"/>
    </location>
</feature>
<feature type="transmembrane region" description="Helical" evidence="7">
    <location>
        <begin position="141"/>
        <end position="159"/>
    </location>
</feature>
<evidence type="ECO:0000313" key="9">
    <source>
        <dbReference type="EMBL" id="GGF96973.1"/>
    </source>
</evidence>
<dbReference type="InterPro" id="IPR036259">
    <property type="entry name" value="MFS_trans_sf"/>
</dbReference>
<evidence type="ECO:0000256" key="7">
    <source>
        <dbReference type="SAM" id="Phobius"/>
    </source>
</evidence>
<reference evidence="9" key="2">
    <citation type="submission" date="2020-09" db="EMBL/GenBank/DDBJ databases">
        <authorList>
            <person name="Sun Q."/>
            <person name="Zhou Y."/>
        </authorList>
    </citation>
    <scope>NUCLEOTIDE SEQUENCE</scope>
    <source>
        <strain evidence="9">CGMCC 1.15758</strain>
    </source>
</reference>
<evidence type="ECO:0000256" key="2">
    <source>
        <dbReference type="ARBA" id="ARBA00022448"/>
    </source>
</evidence>
<feature type="transmembrane region" description="Helical" evidence="7">
    <location>
        <begin position="108"/>
        <end position="129"/>
    </location>
</feature>
<dbReference type="OrthoDB" id="9812221at2"/>
<comment type="subcellular location">
    <subcellularLocation>
        <location evidence="1">Cell membrane</location>
        <topology evidence="1">Multi-pass membrane protein</topology>
    </subcellularLocation>
</comment>
<feature type="transmembrane region" description="Helical" evidence="7">
    <location>
        <begin position="357"/>
        <end position="383"/>
    </location>
</feature>
<keyword evidence="3" id="KW-1003">Cell membrane</keyword>
<feature type="transmembrane region" description="Helical" evidence="7">
    <location>
        <begin position="229"/>
        <end position="250"/>
    </location>
</feature>
<keyword evidence="4 7" id="KW-0812">Transmembrane</keyword>
<protein>
    <submittedName>
        <fullName evidence="9">MFS transporter</fullName>
    </submittedName>
</protein>
<feature type="transmembrane region" description="Helical" evidence="7">
    <location>
        <begin position="271"/>
        <end position="292"/>
    </location>
</feature>
<feature type="transmembrane region" description="Helical" evidence="7">
    <location>
        <begin position="298"/>
        <end position="317"/>
    </location>
</feature>
<feature type="transmembrane region" description="Helical" evidence="7">
    <location>
        <begin position="79"/>
        <end position="102"/>
    </location>
</feature>
<dbReference type="PROSITE" id="PS50850">
    <property type="entry name" value="MFS"/>
    <property type="match status" value="1"/>
</dbReference>
<keyword evidence="2" id="KW-0813">Transport</keyword>
<dbReference type="InterPro" id="IPR020846">
    <property type="entry name" value="MFS_dom"/>
</dbReference>
<feature type="transmembrane region" description="Helical" evidence="7">
    <location>
        <begin position="47"/>
        <end position="67"/>
    </location>
</feature>
<feature type="transmembrane region" description="Helical" evidence="7">
    <location>
        <begin position="329"/>
        <end position="351"/>
    </location>
</feature>
<evidence type="ECO:0000256" key="4">
    <source>
        <dbReference type="ARBA" id="ARBA00022692"/>
    </source>
</evidence>
<keyword evidence="5 7" id="KW-1133">Transmembrane helix</keyword>
<dbReference type="EMBL" id="BMJS01000011">
    <property type="protein sequence ID" value="GGF96973.1"/>
    <property type="molecule type" value="Genomic_DNA"/>
</dbReference>
<dbReference type="Gene3D" id="1.20.1250.20">
    <property type="entry name" value="MFS general substrate transporter like domains"/>
    <property type="match status" value="1"/>
</dbReference>
<evidence type="ECO:0000256" key="6">
    <source>
        <dbReference type="ARBA" id="ARBA00023136"/>
    </source>
</evidence>
<evidence type="ECO:0000256" key="3">
    <source>
        <dbReference type="ARBA" id="ARBA00022475"/>
    </source>
</evidence>
<dbReference type="PANTHER" id="PTHR42718">
    <property type="entry name" value="MAJOR FACILITATOR SUPERFAMILY MULTIDRUG TRANSPORTER MFSC"/>
    <property type="match status" value="1"/>
</dbReference>
<dbReference type="RefSeq" id="WP_150469031.1">
    <property type="nucleotide sequence ID" value="NZ_BMJS01000011.1"/>
</dbReference>
<feature type="domain" description="Major facilitator superfamily (MFS) profile" evidence="8">
    <location>
        <begin position="13"/>
        <end position="462"/>
    </location>
</feature>
<proteinExistence type="predicted"/>
<dbReference type="Gene3D" id="1.20.1720.10">
    <property type="entry name" value="Multidrug resistance protein D"/>
    <property type="match status" value="1"/>
</dbReference>
<reference evidence="9" key="1">
    <citation type="journal article" date="2014" name="Int. J. Syst. Evol. Microbiol.">
        <title>Complete genome sequence of Corynebacterium casei LMG S-19264T (=DSM 44701T), isolated from a smear-ripened cheese.</title>
        <authorList>
            <consortium name="US DOE Joint Genome Institute (JGI-PGF)"/>
            <person name="Walter F."/>
            <person name="Albersmeier A."/>
            <person name="Kalinowski J."/>
            <person name="Ruckert C."/>
        </authorList>
    </citation>
    <scope>NUCLEOTIDE SEQUENCE</scope>
    <source>
        <strain evidence="9">CGMCC 1.15758</strain>
    </source>
</reference>
<name>A0A8J2Z3X7_9GAMM</name>
<feature type="transmembrane region" description="Helical" evidence="7">
    <location>
        <begin position="438"/>
        <end position="457"/>
    </location>
</feature>
<dbReference type="Proteomes" id="UP000636949">
    <property type="component" value="Unassembled WGS sequence"/>
</dbReference>
<feature type="transmembrane region" description="Helical" evidence="7">
    <location>
        <begin position="404"/>
        <end position="426"/>
    </location>
</feature>
<sequence>MSDSSMVAIRRIVPLIVAVVIFMEFLDLTIINTAIPSIARDFGISPILLKFAVASYYISLAIFIPISGWCTDRFGTKRVFLFAVIVFTLSSLACGVSNSVVMLTLCRFLQGVGGAFMTPVARIIILRLFSRKELIKVQGVIFTPAMLGYVLGPFVGGIICDSLSWHWIFFINLPIGCLALIAGFIYIQQHVAKTLKRFDIVGFLIAGFALVIVTFGVEMIGHYDIVSKGVVYTSIVIGIVLLLILVVHCLKKVNPVLDLIVFKVKTFKTAVSMNAISFALTAGVSLLLPLMYQEGFGFDAATSGLLTLPIAVGYLTFRGFANRIISRFGFKAVLQVNLILAMIWLVGIAQIEQHSSVIYIVIVEFLYGSSTILIGSAIGALTYMDLNADQAANATSIDLTIRQFAASMGVALTAIVLSSMLSVFNLSLFSPSAEVYHYSFYAMLVLWLGALIISLSLTKADGMAELTIAK</sequence>
<feature type="transmembrane region" description="Helical" evidence="7">
    <location>
        <begin position="198"/>
        <end position="217"/>
    </location>
</feature>
<dbReference type="InterPro" id="IPR011701">
    <property type="entry name" value="MFS"/>
</dbReference>
<gene>
    <name evidence="9" type="ORF">GCM10010995_12790</name>
</gene>
<dbReference type="Pfam" id="PF07690">
    <property type="entry name" value="MFS_1"/>
    <property type="match status" value="1"/>
</dbReference>
<evidence type="ECO:0000313" key="10">
    <source>
        <dbReference type="Proteomes" id="UP000636949"/>
    </source>
</evidence>
<keyword evidence="10" id="KW-1185">Reference proteome</keyword>
<comment type="caution">
    <text evidence="9">The sequence shown here is derived from an EMBL/GenBank/DDBJ whole genome shotgun (WGS) entry which is preliminary data.</text>
</comment>
<accession>A0A8J2Z3X7</accession>
<evidence type="ECO:0000256" key="1">
    <source>
        <dbReference type="ARBA" id="ARBA00004651"/>
    </source>
</evidence>
<dbReference type="GO" id="GO:0005886">
    <property type="term" value="C:plasma membrane"/>
    <property type="evidence" value="ECO:0007669"/>
    <property type="project" value="UniProtKB-SubCell"/>
</dbReference>
<dbReference type="NCBIfam" id="TIGR00711">
    <property type="entry name" value="efflux_EmrB"/>
    <property type="match status" value="1"/>
</dbReference>
<feature type="transmembrane region" description="Helical" evidence="7">
    <location>
        <begin position="165"/>
        <end position="186"/>
    </location>
</feature>
<dbReference type="AlphaFoldDB" id="A0A8J2Z3X7"/>
<dbReference type="SUPFAM" id="SSF103473">
    <property type="entry name" value="MFS general substrate transporter"/>
    <property type="match status" value="1"/>
</dbReference>